<dbReference type="PRINTS" id="PR00106">
    <property type="entry name" value="DNAPOLB"/>
</dbReference>
<feature type="binding site" evidence="13">
    <location>
        <position position="562"/>
    </location>
    <ligand>
        <name>Mg(2+)</name>
        <dbReference type="ChEBI" id="CHEBI:18420"/>
        <label>3</label>
        <note>catalytic; for polymerase activity</note>
    </ligand>
</feature>
<dbReference type="Gene3D" id="1.20.1280.300">
    <property type="match status" value="1"/>
</dbReference>
<dbReference type="EC" id="2.7.7.7" evidence="2 13"/>
<feature type="binding site" evidence="13">
    <location>
        <position position="302"/>
    </location>
    <ligand>
        <name>Mg(2+)</name>
        <dbReference type="ChEBI" id="CHEBI:18420"/>
        <label>2</label>
        <note>catalytic; for 3'-5' exonuclease activity</note>
    </ligand>
</feature>
<dbReference type="Gene3D" id="3.30.342.10">
    <property type="entry name" value="DNA Polymerase, chain B, domain 1"/>
    <property type="match status" value="1"/>
</dbReference>
<dbReference type="GO" id="GO:0008408">
    <property type="term" value="F:3'-5' exonuclease activity"/>
    <property type="evidence" value="ECO:0007669"/>
    <property type="project" value="UniProtKB-UniRule"/>
</dbReference>
<dbReference type="EMBL" id="HQ634175">
    <property type="protein sequence ID" value="AGH26458.1"/>
    <property type="molecule type" value="Genomic_DNA"/>
</dbReference>
<feature type="binding site" evidence="13">
    <location>
        <position position="195"/>
    </location>
    <ligand>
        <name>Mg(2+)</name>
        <dbReference type="ChEBI" id="CHEBI:18420"/>
        <label>2</label>
        <note>catalytic; for 3'-5' exonuclease activity</note>
    </ligand>
</feature>
<dbReference type="PANTHER" id="PTHR10322:SF23">
    <property type="entry name" value="DNA POLYMERASE DELTA CATALYTIC SUBUNIT"/>
    <property type="match status" value="1"/>
</dbReference>
<dbReference type="HAMAP" id="MF_04100">
    <property type="entry name" value="DPOL_T4"/>
    <property type="match status" value="1"/>
</dbReference>
<gene>
    <name evidence="17" type="ORF">CPPG_00142</name>
</gene>
<keyword evidence="11 13" id="KW-0238">DNA-binding</keyword>
<sequence>MSSFYTNIQLAGDTILYRGYEDGEPVQFRTQFSPTLYVLSKNATEEFKTLDGRPVAPMQFQTAREARDFIKTYDGVEGFEVHGYERFVYQYIRREFPNDVEYDINQIKMYALDIEVQCDNGFPSVEEAAEEMLSITIKDMVTKKYYCWAMREFDPPEGVEAKIFWTENELFTDFLTWWAQNTPDILTGWNVNLYDVPYIARRVNRILGEKWMKSLSPWNRANEREVYVQGRKNYAYDLSGINILDYLDLYRKFTYSNQESYRLDHIAFVELGQRKVDHSEYENFKDFYTRDWQKFMEYNIQDVELIDKLEDKMKLLELAITMSYDAKANFEDVYSQVRMWDTIIYNYLTDRKVVVPPKKGASKNEKYAGAYVKEPIPGCYDWVVSFDLNSLYPHLIMQYNISPETLVETRHPKVTVDRILQEELTFNDDYCVCANGAQYRKDVHGFLPEIMQKIYDERTIYKKRMLQAKQSLEHATTPAETVALQKDISKFNNIQMARKIQLNSAYGAIGNQYFRYYNLANAEAITLSGQVSIRWIENKMNQYLNKVLKTTDKDYVIASDTDSIYLNLGPLVQGVFKGRETDVKRVVSFLDKVCKMELEKYIESSYETLANYVNAYEQKMIMKRENIAEKGLWTAKKRYILNVWDSEGVRYEKPKLKIMGLEAVKSSTPMACREAIRKCFTVIMNETEEAAQKFIANFKSEFSSLPVEDISFPRGCNGINKWANPTTIYSKGTPIHVRGALLYNFYNKKNKLTHKYPLIQDGEKVKFVYMKTPNKINENVLSYLQTFPKEFGLNNHVDYDLQFSKSFLEPVKVILDTIGWKHEKVASLEFLFA</sequence>
<keyword evidence="6 13" id="KW-0540">Nuclease</keyword>
<evidence type="ECO:0000259" key="15">
    <source>
        <dbReference type="Pfam" id="PF00136"/>
    </source>
</evidence>
<dbReference type="GO" id="GO:0003677">
    <property type="term" value="F:DNA binding"/>
    <property type="evidence" value="ECO:0007669"/>
    <property type="project" value="UniProtKB-UniRule"/>
</dbReference>
<feature type="region of interest" description="Interaction with the polymerase clamp" evidence="13">
    <location>
        <begin position="828"/>
        <end position="833"/>
    </location>
</feature>
<evidence type="ECO:0000256" key="3">
    <source>
        <dbReference type="ARBA" id="ARBA00022679"/>
    </source>
</evidence>
<keyword evidence="18" id="KW-1185">Reference proteome</keyword>
<dbReference type="GO" id="GO:0046872">
    <property type="term" value="F:metal ion binding"/>
    <property type="evidence" value="ECO:0007669"/>
    <property type="project" value="UniProtKB-KW"/>
</dbReference>
<dbReference type="InterPro" id="IPR006172">
    <property type="entry name" value="DNA-dir_DNA_pol_B"/>
</dbReference>
<feature type="site" description="Optimization of metal coordination by the polymerase active site" evidence="13">
    <location>
        <position position="637"/>
    </location>
</feature>
<comment type="caution">
    <text evidence="13">Lacks conserved residue(s) required for the propagation of feature annotation.</text>
</comment>
<dbReference type="SUPFAM" id="SSF56672">
    <property type="entry name" value="DNA/RNA polymerases"/>
    <property type="match status" value="1"/>
</dbReference>
<dbReference type="PROSITE" id="PS00116">
    <property type="entry name" value="DNA_POLYMERASE_B"/>
    <property type="match status" value="1"/>
</dbReference>
<evidence type="ECO:0000313" key="17">
    <source>
        <dbReference type="EMBL" id="AGH26458.1"/>
    </source>
</evidence>
<feature type="region of interest" description="Polymerase" evidence="13">
    <location>
        <begin position="355"/>
        <end position="833"/>
    </location>
</feature>
<dbReference type="Gene3D" id="3.90.1600.10">
    <property type="entry name" value="Palm domain of DNA polymerase"/>
    <property type="match status" value="1"/>
</dbReference>
<dbReference type="InterPro" id="IPR034749">
    <property type="entry name" value="DPOL_T4"/>
</dbReference>
<dbReference type="GO" id="GO:0039686">
    <property type="term" value="P:bidirectional double-stranded viral DNA replication"/>
    <property type="evidence" value="ECO:0007669"/>
    <property type="project" value="UniProtKB-UniRule"/>
</dbReference>
<dbReference type="RefSeq" id="YP_007877693.1">
    <property type="nucleotide sequence ID" value="NC_021071.1"/>
</dbReference>
<dbReference type="InterPro" id="IPR006134">
    <property type="entry name" value="DNA-dir_DNA_pol_B_multi_dom"/>
</dbReference>
<feature type="binding site" evidence="13">
    <location>
        <position position="499"/>
    </location>
    <ligand>
        <name>substrate</name>
    </ligand>
</feature>
<dbReference type="InterPro" id="IPR017964">
    <property type="entry name" value="DNA-dir_DNA_pol_B_CS"/>
</dbReference>
<dbReference type="Pfam" id="PF03104">
    <property type="entry name" value="DNA_pol_B_exo1"/>
    <property type="match status" value="1"/>
</dbReference>
<proteinExistence type="inferred from homology"/>
<dbReference type="InterPro" id="IPR006133">
    <property type="entry name" value="DNA-dir_DNA_pol_B_exonuc"/>
</dbReference>
<comment type="subunit">
    <text evidence="13">Part of the replicase complex that includes the DNA polymerase, the polymerase clamp, the clamp loader complex, the single-stranded DNA binding protein, and the primase/helicase. Interacts with the polymerase clamp; this interaction constitutes the polymerase holoenzyme.</text>
</comment>
<feature type="binding site" evidence="13">
    <location>
        <begin position="390"/>
        <end position="392"/>
    </location>
    <ligand>
        <name>substrate</name>
    </ligand>
</feature>
<feature type="domain" description="DNA-directed DNA polymerase family B multifunctional" evidence="15">
    <location>
        <begin position="344"/>
        <end position="817"/>
    </location>
</feature>
<feature type="binding site" evidence="13">
    <location>
        <position position="302"/>
    </location>
    <ligand>
        <name>Mg(2+)</name>
        <dbReference type="ChEBI" id="CHEBI:18420"/>
        <label>1</label>
        <note>catalytic; for 3'-5' exonuclease activity</note>
    </ligand>
</feature>
<keyword evidence="5 13" id="KW-0235">DNA replication</keyword>
<feature type="binding site" evidence="13">
    <location>
        <position position="458"/>
    </location>
    <ligand>
        <name>substrate</name>
    </ligand>
</feature>
<evidence type="ECO:0000256" key="6">
    <source>
        <dbReference type="ARBA" id="ARBA00022722"/>
    </source>
</evidence>
<feature type="site" description="Essential for viral replication" evidence="13">
    <location>
        <position position="645"/>
    </location>
</feature>
<comment type="domain">
    <text evidence="13">The N-terminus contains the 3'-5' exonuclease activity. The C-terminus contains the polymerase activity and is involved in binding to the polymerase clamp protein. A beta hairpin structure is necessary for the proofreading function of the polymerase.</text>
</comment>
<name>M4QE28_9CAUD</name>
<dbReference type="SUPFAM" id="SSF53098">
    <property type="entry name" value="Ribonuclease H-like"/>
    <property type="match status" value="1"/>
</dbReference>
<dbReference type="InterPro" id="IPR012337">
    <property type="entry name" value="RNaseH-like_sf"/>
</dbReference>
<dbReference type="GO" id="GO:0000166">
    <property type="term" value="F:nucleotide binding"/>
    <property type="evidence" value="ECO:0007669"/>
    <property type="project" value="UniProtKB-UniRule"/>
</dbReference>
<organism evidence="17 18">
    <name type="scientific">Cyanophage P-RSM1</name>
    <dbReference type="NCBI Taxonomy" id="536444"/>
    <lineage>
        <taxon>Viruses</taxon>
        <taxon>Duplodnaviria</taxon>
        <taxon>Heunggongvirae</taxon>
        <taxon>Uroviricota</taxon>
        <taxon>Caudoviricetes</taxon>
        <taxon>Pantevenvirales</taxon>
        <taxon>Kyanoviridae</taxon>
        <taxon>Emcearvirus</taxon>
        <taxon>Emcearvirus gerard</taxon>
    </lineage>
</organism>
<feature type="site" description="Optimization of metal coordination by the polymerase active site" evidence="13">
    <location>
        <position position="560"/>
    </location>
</feature>
<feature type="binding site" evidence="13">
    <location>
        <position position="115"/>
    </location>
    <ligand>
        <name>Mg(2+)</name>
        <dbReference type="ChEBI" id="CHEBI:18420"/>
        <label>1</label>
        <note>catalytic; for 3'-5' exonuclease activity</note>
    </ligand>
</feature>
<dbReference type="Gene3D" id="3.30.420.10">
    <property type="entry name" value="Ribonuclease H-like superfamily/Ribonuclease H"/>
    <property type="match status" value="1"/>
</dbReference>
<evidence type="ECO:0000256" key="7">
    <source>
        <dbReference type="ARBA" id="ARBA00022801"/>
    </source>
</evidence>
<dbReference type="PANTHER" id="PTHR10322">
    <property type="entry name" value="DNA POLYMERASE CATALYTIC SUBUNIT"/>
    <property type="match status" value="1"/>
</dbReference>
<feature type="binding site" evidence="13">
    <location>
        <position position="388"/>
    </location>
    <ligand>
        <name>Mg(2+)</name>
        <dbReference type="ChEBI" id="CHEBI:18420"/>
        <label>4</label>
        <note>catalytic; for polymerase activity</note>
    </ligand>
</feature>
<protein>
    <recommendedName>
        <fullName evidence="2 13">DNA-directed DNA polymerase</fullName>
        <ecNumber evidence="2 13">2.7.7.7</ecNumber>
        <ecNumber evidence="13">3.1.11.-</ecNumber>
    </recommendedName>
</protein>
<feature type="binding site" evidence="13">
    <location>
        <position position="562"/>
    </location>
    <ligand>
        <name>Mg(2+)</name>
        <dbReference type="ChEBI" id="CHEBI:18420"/>
        <label>4</label>
        <note>catalytic; for polymerase activity</note>
    </ligand>
</feature>
<feature type="region of interest" description="Beta hairpin" evidence="13">
    <location>
        <begin position="221"/>
        <end position="237"/>
    </location>
</feature>
<dbReference type="KEGG" id="vg:15312112"/>
<feature type="binding site" evidence="13">
    <location>
        <position position="113"/>
    </location>
    <ligand>
        <name>Mg(2+)</name>
        <dbReference type="ChEBI" id="CHEBI:18420"/>
        <label>1</label>
        <note>catalytic; for 3'-5' exonuclease activity</note>
    </ligand>
</feature>
<evidence type="ECO:0000256" key="8">
    <source>
        <dbReference type="ARBA" id="ARBA00022839"/>
    </source>
</evidence>
<feature type="binding site" evidence="13">
    <location>
        <position position="387"/>
    </location>
    <ligand>
        <name>Mg(2+)</name>
        <dbReference type="ChEBI" id="CHEBI:18420"/>
        <label>3</label>
        <note>catalytic; for polymerase activity</note>
    </ligand>
</feature>
<dbReference type="OrthoDB" id="165at10239"/>
<dbReference type="GO" id="GO:0003887">
    <property type="term" value="F:DNA-directed DNA polymerase activity"/>
    <property type="evidence" value="ECO:0007669"/>
    <property type="project" value="UniProtKB-UniRule"/>
</dbReference>
<evidence type="ECO:0000256" key="9">
    <source>
        <dbReference type="ARBA" id="ARBA00022932"/>
    </source>
</evidence>
<keyword evidence="7 13" id="KW-0378">Hydrolase</keyword>
<evidence type="ECO:0000256" key="10">
    <source>
        <dbReference type="ARBA" id="ARBA00023109"/>
    </source>
</evidence>
<evidence type="ECO:0000256" key="12">
    <source>
        <dbReference type="ARBA" id="ARBA00049244"/>
    </source>
</evidence>
<evidence type="ECO:0000256" key="2">
    <source>
        <dbReference type="ARBA" id="ARBA00012417"/>
    </source>
</evidence>
<keyword evidence="8 13" id="KW-0269">Exonuclease</keyword>
<dbReference type="InterPro" id="IPR036397">
    <property type="entry name" value="RNaseH_sf"/>
</dbReference>
<dbReference type="InterPro" id="IPR043502">
    <property type="entry name" value="DNA/RNA_pol_sf"/>
</dbReference>
<comment type="catalytic activity">
    <reaction evidence="12 13 14">
        <text>DNA(n) + a 2'-deoxyribonucleoside 5'-triphosphate = DNA(n+1) + diphosphate</text>
        <dbReference type="Rhea" id="RHEA:22508"/>
        <dbReference type="Rhea" id="RHEA-COMP:17339"/>
        <dbReference type="Rhea" id="RHEA-COMP:17340"/>
        <dbReference type="ChEBI" id="CHEBI:33019"/>
        <dbReference type="ChEBI" id="CHEBI:61560"/>
        <dbReference type="ChEBI" id="CHEBI:173112"/>
        <dbReference type="EC" id="2.7.7.7"/>
    </reaction>
</comment>
<dbReference type="SMART" id="SM00486">
    <property type="entry name" value="POLBc"/>
    <property type="match status" value="1"/>
</dbReference>
<evidence type="ECO:0000256" key="13">
    <source>
        <dbReference type="HAMAP-Rule" id="MF_04100"/>
    </source>
</evidence>
<dbReference type="Pfam" id="PF00136">
    <property type="entry name" value="DNA_pol_B"/>
    <property type="match status" value="1"/>
</dbReference>
<dbReference type="Proteomes" id="UP000201235">
    <property type="component" value="Segment"/>
</dbReference>
<keyword evidence="9 13" id="KW-0239">DNA-directed DNA polymerase</keyword>
<dbReference type="GeneID" id="15312112"/>
<feature type="binding site" evidence="13">
    <location>
        <position position="387"/>
    </location>
    <ligand>
        <name>Mg(2+)</name>
        <dbReference type="ChEBI" id="CHEBI:18420"/>
        <label>4</label>
        <note>catalytic; for polymerase activity</note>
    </ligand>
</feature>
<evidence type="ECO:0000313" key="18">
    <source>
        <dbReference type="Proteomes" id="UP000201235"/>
    </source>
</evidence>
<comment type="function">
    <text evidence="13">Replicates the viral genomic DNA. This polymerase possesses two enzymatic activities: DNA synthesis (polymerase) and an exonucleolytic activity that degrades single-stranded DNA in the 3'- to 5'-direction for proofreading purpose.</text>
</comment>
<dbReference type="Gene3D" id="3.40.1820.10">
    <property type="entry name" value="DnaQ-like 3'-5' exonuclease"/>
    <property type="match status" value="1"/>
</dbReference>
<keyword evidence="13" id="KW-0479">Metal-binding</keyword>
<reference evidence="17 18" key="1">
    <citation type="submission" date="2010-11" db="EMBL/GenBank/DDBJ databases">
        <title>The Genome Sequence of Cyanophage P-RSM1.</title>
        <authorList>
            <consortium name="The Broad Institute Genome Sequencing Platform"/>
            <person name="Henn M.R."/>
            <person name="Sullivan M.S."/>
            <person name="Osburne M.S."/>
            <person name="Levin J."/>
            <person name="Malboeuf C."/>
            <person name="Casali M."/>
            <person name="Russ C."/>
            <person name="Lennon N."/>
            <person name="Chapman S.B."/>
            <person name="Erlich R."/>
            <person name="Young S.K."/>
            <person name="Yandava C."/>
            <person name="Zeng Q."/>
            <person name="Alvarado L."/>
            <person name="Anderson S."/>
            <person name="Berlin A."/>
            <person name="Chen Z."/>
            <person name="Freedman E."/>
            <person name="Gellesch M."/>
            <person name="Goldberg J."/>
            <person name="Green L."/>
            <person name="Griggs A."/>
            <person name="Gujja S."/>
            <person name="Heilman E.R."/>
            <person name="Heiman D."/>
            <person name="Hollinger A."/>
            <person name="Howarth C."/>
            <person name="Larson L."/>
            <person name="Mehta T."/>
            <person name="Pearson M."/>
            <person name="Roberts A."/>
            <person name="Ryan E."/>
            <person name="Saif S."/>
            <person name="Shea T."/>
            <person name="Shenoy N."/>
            <person name="Sisk P."/>
            <person name="Stolte C."/>
            <person name="Sykes S."/>
            <person name="White J."/>
            <person name="Yu Q."/>
            <person name="Coleman M.L."/>
            <person name="Huang K.H."/>
            <person name="Weigele P.R."/>
            <person name="DeFrancesco A.S."/>
            <person name="Kern S.E."/>
            <person name="Thompson L.R."/>
            <person name="Fu R."/>
            <person name="Hombeck B."/>
            <person name="Chisholm S.W."/>
            <person name="Haas B."/>
            <person name="Nusbaum C."/>
            <person name="Birren B."/>
        </authorList>
    </citation>
    <scope>NUCLEOTIDE SEQUENCE [LARGE SCALE GENOMIC DNA]</scope>
    <source>
        <strain evidence="17 18">P-RSM1</strain>
    </source>
</reference>
<dbReference type="InterPro" id="IPR023211">
    <property type="entry name" value="DNA_pol_palm_dom_sf"/>
</dbReference>
<accession>M4QE28</accession>
<evidence type="ECO:0000256" key="5">
    <source>
        <dbReference type="ARBA" id="ARBA00022705"/>
    </source>
</evidence>
<keyword evidence="3 13" id="KW-0808">Transferase</keyword>
<keyword evidence="13" id="KW-0460">Magnesium</keyword>
<dbReference type="EC" id="3.1.11.-" evidence="13"/>
<dbReference type="GO" id="GO:0006261">
    <property type="term" value="P:DNA-templated DNA replication"/>
    <property type="evidence" value="ECO:0007669"/>
    <property type="project" value="TreeGrafter"/>
</dbReference>
<keyword evidence="13" id="KW-0511">Multifunctional enzyme</keyword>
<evidence type="ECO:0000256" key="4">
    <source>
        <dbReference type="ARBA" id="ARBA00022695"/>
    </source>
</evidence>
<feature type="region of interest" description="Binding of DNA in B-conformation" evidence="13">
    <location>
        <begin position="636"/>
        <end position="639"/>
    </location>
</feature>
<evidence type="ECO:0000256" key="14">
    <source>
        <dbReference type="RuleBase" id="RU000442"/>
    </source>
</evidence>
<feature type="domain" description="DNA-directed DNA polymerase family B exonuclease" evidence="16">
    <location>
        <begin position="103"/>
        <end position="266"/>
    </location>
</feature>
<keyword evidence="10 13" id="KW-1194">Viral DNA replication</keyword>
<dbReference type="InterPro" id="IPR050240">
    <property type="entry name" value="DNA_pol_type-B"/>
</dbReference>
<comment type="similarity">
    <text evidence="1 13 14">Belongs to the DNA polymerase type-B family.</text>
</comment>
<evidence type="ECO:0000256" key="11">
    <source>
        <dbReference type="ARBA" id="ARBA00023125"/>
    </source>
</evidence>
<comment type="cofactor">
    <cofactor evidence="13">
        <name>Mg(2+)</name>
        <dbReference type="ChEBI" id="CHEBI:18420"/>
    </cofactor>
</comment>
<evidence type="ECO:0000256" key="1">
    <source>
        <dbReference type="ARBA" id="ARBA00005755"/>
    </source>
</evidence>
<keyword evidence="4 13" id="KW-0548">Nucleotidyltransferase</keyword>
<evidence type="ECO:0000259" key="16">
    <source>
        <dbReference type="Pfam" id="PF03104"/>
    </source>
</evidence>